<organism evidence="1">
    <name type="scientific">Emiliania huxleyi</name>
    <name type="common">Coccolithophore</name>
    <name type="synonym">Pontosphaera huxleyi</name>
    <dbReference type="NCBI Taxonomy" id="2903"/>
    <lineage>
        <taxon>Eukaryota</taxon>
        <taxon>Haptista</taxon>
        <taxon>Haptophyta</taxon>
        <taxon>Prymnesiophyceae</taxon>
        <taxon>Isochrysidales</taxon>
        <taxon>Noelaerhabdaceae</taxon>
        <taxon>Emiliania</taxon>
    </lineage>
</organism>
<name>A0A7S3T0P8_EMIHU</name>
<proteinExistence type="predicted"/>
<gene>
    <name evidence="1" type="ORF">EHUX00137_LOCUS30273</name>
</gene>
<evidence type="ECO:0000313" key="1">
    <source>
        <dbReference type="EMBL" id="CAE0570581.1"/>
    </source>
</evidence>
<reference evidence="1" key="1">
    <citation type="submission" date="2021-01" db="EMBL/GenBank/DDBJ databases">
        <authorList>
            <person name="Corre E."/>
            <person name="Pelletier E."/>
            <person name="Niang G."/>
            <person name="Scheremetjew M."/>
            <person name="Finn R."/>
            <person name="Kale V."/>
            <person name="Holt S."/>
            <person name="Cochrane G."/>
            <person name="Meng A."/>
            <person name="Brown T."/>
            <person name="Cohen L."/>
        </authorList>
    </citation>
    <scope>NUCLEOTIDE SEQUENCE</scope>
    <source>
        <strain evidence="1">379</strain>
    </source>
</reference>
<protein>
    <submittedName>
        <fullName evidence="1">Uncharacterized protein</fullName>
    </submittedName>
</protein>
<accession>A0A7S3T0P8</accession>
<sequence length="381" mass="41090">MPDDDVTEKIAGMSVAPVDFDQAFPAMARHMARCKGELFVFSRGSDGGAFVRFDSCGTSPFEPAPVKITVLYEEVDGPPSLMEALCDVEACLIWMQEAQGPCELTLCNPGGEYWEEAGPEELSAEQAPRLRGGESRNVALIQREFWEVHDEPELATVGCSGSYSGYRFAASFPRLDALVRHGCVPPPPGTPPAGNTISADGFVAGTSGVSEACAALMHSGHPSWEVPDRERMHTANGALSFLEAKLPPVEGEPAGHASQCATAAAAEAAKPPPYPPSLRRSDVFPLDRFPIKEDPRVVQRREDPAGAEAEARKMRARLFSSPHFRGGGLFQMCLMEAQHKQANGMELDELDRTVLGPPRRGRTTSWGEQCDGACVMSLSQC</sequence>
<dbReference type="EMBL" id="HBIR01038825">
    <property type="protein sequence ID" value="CAE0570581.1"/>
    <property type="molecule type" value="Transcribed_RNA"/>
</dbReference>
<dbReference type="AlphaFoldDB" id="A0A7S3T0P8"/>